<accession>U3C3N5</accession>
<dbReference type="GO" id="GO:0005506">
    <property type="term" value="F:iron ion binding"/>
    <property type="evidence" value="ECO:0007669"/>
    <property type="project" value="InterPro"/>
</dbReference>
<keyword evidence="4" id="KW-1185">Reference proteome</keyword>
<dbReference type="Proteomes" id="UP000016567">
    <property type="component" value="Unassembled WGS sequence"/>
</dbReference>
<evidence type="ECO:0000256" key="2">
    <source>
        <dbReference type="ARBA" id="ARBA00022729"/>
    </source>
</evidence>
<comment type="caution">
    <text evidence="3">The sequence shown here is derived from an EMBL/GenBank/DDBJ whole genome shotgun (WGS) entry which is preliminary data.</text>
</comment>
<dbReference type="InterPro" id="IPR010980">
    <property type="entry name" value="Cyt_c/b562"/>
</dbReference>
<evidence type="ECO:0000313" key="4">
    <source>
        <dbReference type="Proteomes" id="UP000016567"/>
    </source>
</evidence>
<dbReference type="AlphaFoldDB" id="U3C3N5"/>
<evidence type="ECO:0008006" key="5">
    <source>
        <dbReference type="Google" id="ProtNLM"/>
    </source>
</evidence>
<evidence type="ECO:0000256" key="1">
    <source>
        <dbReference type="ARBA" id="ARBA00005523"/>
    </source>
</evidence>
<dbReference type="Pfam" id="PF07361">
    <property type="entry name" value="Cytochrom_B562"/>
    <property type="match status" value="1"/>
</dbReference>
<dbReference type="STRING" id="1219077.VAZ01S_035_00620"/>
<organism evidence="3 4">
    <name type="scientific">Vibrio azureus NBRC 104587</name>
    <dbReference type="NCBI Taxonomy" id="1219077"/>
    <lineage>
        <taxon>Bacteria</taxon>
        <taxon>Pseudomonadati</taxon>
        <taxon>Pseudomonadota</taxon>
        <taxon>Gammaproteobacteria</taxon>
        <taxon>Vibrionales</taxon>
        <taxon>Vibrionaceae</taxon>
        <taxon>Vibrio</taxon>
    </lineage>
</organism>
<dbReference type="eggNOG" id="COG3783">
    <property type="taxonomic scope" value="Bacteria"/>
</dbReference>
<dbReference type="GO" id="GO:0042597">
    <property type="term" value="C:periplasmic space"/>
    <property type="evidence" value="ECO:0007669"/>
    <property type="project" value="InterPro"/>
</dbReference>
<proteinExistence type="inferred from homology"/>
<dbReference type="GO" id="GO:0020037">
    <property type="term" value="F:heme binding"/>
    <property type="evidence" value="ECO:0007669"/>
    <property type="project" value="InterPro"/>
</dbReference>
<dbReference type="SUPFAM" id="SSF47175">
    <property type="entry name" value="Cytochromes"/>
    <property type="match status" value="1"/>
</dbReference>
<comment type="similarity">
    <text evidence="1">Belongs to the cytochrome b562 family.</text>
</comment>
<dbReference type="InterPro" id="IPR009155">
    <property type="entry name" value="Cyt_b562"/>
</dbReference>
<sequence length="129" mass="14674">MLRCLFIGSLVAFSTSAKVQEDIDLKGNMKEMKLEFHHAAQASDVDSMLQSIIHMQSLVEQSKKGKFPPEKADTYHQGFDKLSLTLEQIKYDLESGDFTKAKQGLHVIDGLRQEYHDKRSPSIWSKIFG</sequence>
<evidence type="ECO:0000313" key="3">
    <source>
        <dbReference type="EMBL" id="GAD76054.1"/>
    </source>
</evidence>
<dbReference type="GO" id="GO:0009055">
    <property type="term" value="F:electron transfer activity"/>
    <property type="evidence" value="ECO:0007669"/>
    <property type="project" value="InterPro"/>
</dbReference>
<protein>
    <recommendedName>
        <fullName evidence="5">Cytochrome b562 family protein</fullName>
    </recommendedName>
</protein>
<name>U3C3N5_9VIBR</name>
<dbReference type="RefSeq" id="WP_021709806.1">
    <property type="nucleotide sequence ID" value="NZ_BAOB01000223.1"/>
</dbReference>
<dbReference type="Gene3D" id="1.20.120.10">
    <property type="entry name" value="Cytochrome c/b562"/>
    <property type="match status" value="1"/>
</dbReference>
<dbReference type="EMBL" id="BATL01000035">
    <property type="protein sequence ID" value="GAD76054.1"/>
    <property type="molecule type" value="Genomic_DNA"/>
</dbReference>
<dbReference type="OrthoDB" id="5917034at2"/>
<keyword evidence="2" id="KW-0732">Signal</keyword>
<reference evidence="3 4" key="1">
    <citation type="submission" date="2013-09" db="EMBL/GenBank/DDBJ databases">
        <title>Whole genome shotgun sequence of Vibrio azureus NBRC 104587.</title>
        <authorList>
            <person name="Isaki S."/>
            <person name="Hosoyama A."/>
            <person name="Numata M."/>
            <person name="Hashimoto M."/>
            <person name="Hosoyama Y."/>
            <person name="Tsuchikane K."/>
            <person name="Noguchi M."/>
            <person name="Hirakata S."/>
            <person name="Ichikawa N."/>
            <person name="Ohji S."/>
            <person name="Yamazoe A."/>
            <person name="Fujita N."/>
        </authorList>
    </citation>
    <scope>NUCLEOTIDE SEQUENCE [LARGE SCALE GENOMIC DNA]</scope>
    <source>
        <strain evidence="3 4">NBRC 104587</strain>
    </source>
</reference>
<gene>
    <name evidence="3" type="ORF">VAZ01S_035_00620</name>
</gene>
<dbReference type="GO" id="GO:0022900">
    <property type="term" value="P:electron transport chain"/>
    <property type="evidence" value="ECO:0007669"/>
    <property type="project" value="InterPro"/>
</dbReference>